<comment type="caution">
    <text evidence="1">The sequence shown here is derived from an EMBL/GenBank/DDBJ whole genome shotgun (WGS) entry which is preliminary data.</text>
</comment>
<reference evidence="1" key="1">
    <citation type="submission" date="2019-11" db="EMBL/GenBank/DDBJ databases">
        <title>Genomic insights into an expanded diversity of filamentous marine cyanobacteria reveals the extraordinary biosynthetic potential of Moorea and Okeania.</title>
        <authorList>
            <person name="Ferreira Leao T."/>
            <person name="Wang M."/>
            <person name="Moss N."/>
            <person name="Da Silva R."/>
            <person name="Sanders J."/>
            <person name="Nurk S."/>
            <person name="Gurevich A."/>
            <person name="Humphrey G."/>
            <person name="Reher R."/>
            <person name="Zhu Q."/>
            <person name="Belda-Ferre P."/>
            <person name="Glukhov E."/>
            <person name="Rex R."/>
            <person name="Dorrestein P.C."/>
            <person name="Knight R."/>
            <person name="Pevzner P."/>
            <person name="Gerwick W.H."/>
            <person name="Gerwick L."/>
        </authorList>
    </citation>
    <scope>NUCLEOTIDE SEQUENCE</scope>
    <source>
        <strain evidence="1">SIO1C4</strain>
    </source>
</reference>
<name>A0A6B3NAI0_9CYAN</name>
<protein>
    <submittedName>
        <fullName evidence="1">Uncharacterized protein</fullName>
    </submittedName>
</protein>
<sequence length="48" mass="5678">MKPYLVEVSPTFTFVPKTKLYEFLAEAQKDEIQAEQTLRQWIPHKSLP</sequence>
<organism evidence="1">
    <name type="scientific">Symploca sp. SIO1C4</name>
    <dbReference type="NCBI Taxonomy" id="2607765"/>
    <lineage>
        <taxon>Bacteria</taxon>
        <taxon>Bacillati</taxon>
        <taxon>Cyanobacteriota</taxon>
        <taxon>Cyanophyceae</taxon>
        <taxon>Coleofasciculales</taxon>
        <taxon>Coleofasciculaceae</taxon>
        <taxon>Symploca</taxon>
    </lineage>
</organism>
<proteinExistence type="predicted"/>
<dbReference type="AlphaFoldDB" id="A0A6B3NAI0"/>
<evidence type="ECO:0000313" key="1">
    <source>
        <dbReference type="EMBL" id="NER27905.1"/>
    </source>
</evidence>
<accession>A0A6B3NAI0</accession>
<dbReference type="EMBL" id="JAAHFQ010000147">
    <property type="protein sequence ID" value="NER27905.1"/>
    <property type="molecule type" value="Genomic_DNA"/>
</dbReference>
<gene>
    <name evidence="1" type="ORF">F6J89_09780</name>
</gene>